<keyword evidence="2" id="KW-1185">Reference proteome</keyword>
<sequence>MAIRDEGESCLVDLWCDFGMRLIQIRILEAARENAATLANSNDVIYLSKGMNVFLGLNPGQGRWILYEEFLELALDNCFTKKSILEG</sequence>
<dbReference type="AlphaFoldDB" id="A0A835H0F9"/>
<evidence type="ECO:0000313" key="1">
    <source>
        <dbReference type="EMBL" id="KAF9589860.1"/>
    </source>
</evidence>
<comment type="caution">
    <text evidence="1">The sequence shown here is derived from an EMBL/GenBank/DDBJ whole genome shotgun (WGS) entry which is preliminary data.</text>
</comment>
<proteinExistence type="predicted"/>
<dbReference type="OrthoDB" id="275637at2759"/>
<name>A0A835H0F9_9MAGN</name>
<gene>
    <name evidence="1" type="ORF">IFM89_028795</name>
</gene>
<protein>
    <submittedName>
        <fullName evidence="1">Uncharacterized protein</fullName>
    </submittedName>
</protein>
<organism evidence="1 2">
    <name type="scientific">Coptis chinensis</name>
    <dbReference type="NCBI Taxonomy" id="261450"/>
    <lineage>
        <taxon>Eukaryota</taxon>
        <taxon>Viridiplantae</taxon>
        <taxon>Streptophyta</taxon>
        <taxon>Embryophyta</taxon>
        <taxon>Tracheophyta</taxon>
        <taxon>Spermatophyta</taxon>
        <taxon>Magnoliopsida</taxon>
        <taxon>Ranunculales</taxon>
        <taxon>Ranunculaceae</taxon>
        <taxon>Coptidoideae</taxon>
        <taxon>Coptis</taxon>
    </lineage>
</organism>
<dbReference type="EMBL" id="JADFTS010000009">
    <property type="protein sequence ID" value="KAF9589860.1"/>
    <property type="molecule type" value="Genomic_DNA"/>
</dbReference>
<dbReference type="Proteomes" id="UP000631114">
    <property type="component" value="Unassembled WGS sequence"/>
</dbReference>
<evidence type="ECO:0000313" key="2">
    <source>
        <dbReference type="Proteomes" id="UP000631114"/>
    </source>
</evidence>
<reference evidence="1 2" key="1">
    <citation type="submission" date="2020-10" db="EMBL/GenBank/DDBJ databases">
        <title>The Coptis chinensis genome and diversification of protoberbering-type alkaloids.</title>
        <authorList>
            <person name="Wang B."/>
            <person name="Shu S."/>
            <person name="Song C."/>
            <person name="Liu Y."/>
        </authorList>
    </citation>
    <scope>NUCLEOTIDE SEQUENCE [LARGE SCALE GENOMIC DNA]</scope>
    <source>
        <strain evidence="1">HL-2020</strain>
        <tissue evidence="1">Leaf</tissue>
    </source>
</reference>
<accession>A0A835H0F9</accession>